<evidence type="ECO:0000256" key="6">
    <source>
        <dbReference type="RuleBase" id="RU000488"/>
    </source>
</evidence>
<reference evidence="7 9" key="1">
    <citation type="journal article" date="2008" name="Science">
        <title>The Physcomitrella genome reveals evolutionary insights into the conquest of land by plants.</title>
        <authorList>
            <person name="Rensing S."/>
            <person name="Lang D."/>
            <person name="Zimmer A."/>
            <person name="Terry A."/>
            <person name="Salamov A."/>
            <person name="Shapiro H."/>
            <person name="Nishiyama T."/>
            <person name="Perroud P.-F."/>
            <person name="Lindquist E."/>
            <person name="Kamisugi Y."/>
            <person name="Tanahashi T."/>
            <person name="Sakakibara K."/>
            <person name="Fujita T."/>
            <person name="Oishi K."/>
            <person name="Shin-I T."/>
            <person name="Kuroki Y."/>
            <person name="Toyoda A."/>
            <person name="Suzuki Y."/>
            <person name="Hashimoto A."/>
            <person name="Yamaguchi K."/>
            <person name="Sugano A."/>
            <person name="Kohara Y."/>
            <person name="Fujiyama A."/>
            <person name="Anterola A."/>
            <person name="Aoki S."/>
            <person name="Ashton N."/>
            <person name="Barbazuk W.B."/>
            <person name="Barker E."/>
            <person name="Bennetzen J."/>
            <person name="Bezanilla M."/>
            <person name="Blankenship R."/>
            <person name="Cho S.H."/>
            <person name="Dutcher S."/>
            <person name="Estelle M."/>
            <person name="Fawcett J.A."/>
            <person name="Gundlach H."/>
            <person name="Hanada K."/>
            <person name="Heyl A."/>
            <person name="Hicks K.A."/>
            <person name="Hugh J."/>
            <person name="Lohr M."/>
            <person name="Mayer K."/>
            <person name="Melkozernov A."/>
            <person name="Murata T."/>
            <person name="Nelson D."/>
            <person name="Pils B."/>
            <person name="Prigge M."/>
            <person name="Reiss B."/>
            <person name="Renner T."/>
            <person name="Rombauts S."/>
            <person name="Rushton P."/>
            <person name="Sanderfoot A."/>
            <person name="Schween G."/>
            <person name="Shiu S.-H."/>
            <person name="Stueber K."/>
            <person name="Theodoulou F.L."/>
            <person name="Tu H."/>
            <person name="Van de Peer Y."/>
            <person name="Verrier P.J."/>
            <person name="Waters E."/>
            <person name="Wood A."/>
            <person name="Yang L."/>
            <person name="Cove D."/>
            <person name="Cuming A."/>
            <person name="Hasebe M."/>
            <person name="Lucas S."/>
            <person name="Mishler D.B."/>
            <person name="Reski R."/>
            <person name="Grigoriev I."/>
            <person name="Quatrano R.S."/>
            <person name="Boore J.L."/>
        </authorList>
    </citation>
    <scope>NUCLEOTIDE SEQUENCE [LARGE SCALE GENOMIC DNA]</scope>
    <source>
        <strain evidence="8 9">cv. Gransden 2004</strain>
    </source>
</reference>
<dbReference type="PaxDb" id="3218-PP1S1_265V6.1"/>
<dbReference type="STRING" id="3218.A0A2K1KSS8"/>
<dbReference type="InterPro" id="IPR018108">
    <property type="entry name" value="MCP_transmembrane"/>
</dbReference>
<keyword evidence="4 5" id="KW-0472">Membrane</keyword>
<name>A0A2K1KSS8_PHYPA</name>
<evidence type="ECO:0000256" key="1">
    <source>
        <dbReference type="ARBA" id="ARBA00004141"/>
    </source>
</evidence>
<reference evidence="7 9" key="2">
    <citation type="journal article" date="2018" name="Plant J.">
        <title>The Physcomitrella patens chromosome-scale assembly reveals moss genome structure and evolution.</title>
        <authorList>
            <person name="Lang D."/>
            <person name="Ullrich K.K."/>
            <person name="Murat F."/>
            <person name="Fuchs J."/>
            <person name="Jenkins J."/>
            <person name="Haas F.B."/>
            <person name="Piednoel M."/>
            <person name="Gundlach H."/>
            <person name="Van Bel M."/>
            <person name="Meyberg R."/>
            <person name="Vives C."/>
            <person name="Morata J."/>
            <person name="Symeonidi A."/>
            <person name="Hiss M."/>
            <person name="Muchero W."/>
            <person name="Kamisugi Y."/>
            <person name="Saleh O."/>
            <person name="Blanc G."/>
            <person name="Decker E.L."/>
            <person name="van Gessel N."/>
            <person name="Grimwood J."/>
            <person name="Hayes R.D."/>
            <person name="Graham S.W."/>
            <person name="Gunter L.E."/>
            <person name="McDaniel S.F."/>
            <person name="Hoernstein S.N.W."/>
            <person name="Larsson A."/>
            <person name="Li F.W."/>
            <person name="Perroud P.F."/>
            <person name="Phillips J."/>
            <person name="Ranjan P."/>
            <person name="Rokshar D.S."/>
            <person name="Rothfels C.J."/>
            <person name="Schneider L."/>
            <person name="Shu S."/>
            <person name="Stevenson D.W."/>
            <person name="Thummler F."/>
            <person name="Tillich M."/>
            <person name="Villarreal Aguilar J.C."/>
            <person name="Widiez T."/>
            <person name="Wong G.K."/>
            <person name="Wymore A."/>
            <person name="Zhang Y."/>
            <person name="Zimmer A.D."/>
            <person name="Quatrano R.S."/>
            <person name="Mayer K.F.X."/>
            <person name="Goodstein D."/>
            <person name="Casacuberta J.M."/>
            <person name="Vandepoele K."/>
            <person name="Reski R."/>
            <person name="Cuming A.C."/>
            <person name="Tuskan G.A."/>
            <person name="Maumus F."/>
            <person name="Salse J."/>
            <person name="Schmutz J."/>
            <person name="Rensing S.A."/>
        </authorList>
    </citation>
    <scope>NUCLEOTIDE SEQUENCE [LARGE SCALE GENOMIC DNA]</scope>
    <source>
        <strain evidence="8 9">cv. Gransden 2004</strain>
    </source>
</reference>
<dbReference type="Pfam" id="PF00153">
    <property type="entry name" value="Mito_carr"/>
    <property type="match status" value="2"/>
</dbReference>
<evidence type="ECO:0000313" key="9">
    <source>
        <dbReference type="Proteomes" id="UP000006727"/>
    </source>
</evidence>
<feature type="repeat" description="Solcar" evidence="5">
    <location>
        <begin position="225"/>
        <end position="299"/>
    </location>
</feature>
<evidence type="ECO:0000256" key="2">
    <source>
        <dbReference type="ARBA" id="ARBA00022692"/>
    </source>
</evidence>
<keyword evidence="2 5" id="KW-0812">Transmembrane</keyword>
<sequence length="300" mass="33504">MCGARRHSMKKFSHRCAVHEEIHFSTDSGDGIMRRNGVGMVDFSQDFAAESENVVGGLWWKLDPHERRLLSGVIAGTVLRTGVAPLGMIQTRWIVESHGHSVSEVFSWTVTNEEWQGLFRGNAIDVLKTIEQLFAFDQVKGYLISIEGRAGPLPSLPVSRIPGLCAELFSTLYTYLLIMIEEGFLELYHGLTPNNIGVILYVGVNYFASDKLRFLYKRLSQGERIGNIQTFLIVFASTFPIKVEAIKGRVVNSNRLDALQDIVWEHGISGLYRALGPRCLKSVPVAGLSIMCYKALKVIL</sequence>
<dbReference type="Gene3D" id="1.50.40.10">
    <property type="entry name" value="Mitochondrial carrier domain"/>
    <property type="match status" value="2"/>
</dbReference>
<evidence type="ECO:0000256" key="5">
    <source>
        <dbReference type="PROSITE-ProRule" id="PRU00282"/>
    </source>
</evidence>
<comment type="similarity">
    <text evidence="6">Belongs to the mitochondrial carrier (TC 2.A.29) family.</text>
</comment>
<evidence type="ECO:0000256" key="3">
    <source>
        <dbReference type="ARBA" id="ARBA00022737"/>
    </source>
</evidence>
<dbReference type="PROSITE" id="PS50920">
    <property type="entry name" value="SOLCAR"/>
    <property type="match status" value="1"/>
</dbReference>
<dbReference type="AlphaFoldDB" id="A0A2K1KSS8"/>
<dbReference type="InParanoid" id="A0A2K1KSS8"/>
<evidence type="ECO:0000313" key="7">
    <source>
        <dbReference type="EMBL" id="PNR56835.1"/>
    </source>
</evidence>
<organism evidence="7">
    <name type="scientific">Physcomitrium patens</name>
    <name type="common">Spreading-leaved earth moss</name>
    <name type="synonym">Physcomitrella patens</name>
    <dbReference type="NCBI Taxonomy" id="3218"/>
    <lineage>
        <taxon>Eukaryota</taxon>
        <taxon>Viridiplantae</taxon>
        <taxon>Streptophyta</taxon>
        <taxon>Embryophyta</taxon>
        <taxon>Bryophyta</taxon>
        <taxon>Bryophytina</taxon>
        <taxon>Bryopsida</taxon>
        <taxon>Funariidae</taxon>
        <taxon>Funariales</taxon>
        <taxon>Funariaceae</taxon>
        <taxon>Physcomitrium</taxon>
    </lineage>
</organism>
<keyword evidence="9" id="KW-1185">Reference proteome</keyword>
<dbReference type="SUPFAM" id="SSF103506">
    <property type="entry name" value="Mitochondrial carrier"/>
    <property type="match status" value="1"/>
</dbReference>
<dbReference type="InterPro" id="IPR023395">
    <property type="entry name" value="MCP_dom_sf"/>
</dbReference>
<keyword evidence="6" id="KW-0813">Transport</keyword>
<comment type="subcellular location">
    <subcellularLocation>
        <location evidence="1">Membrane</location>
        <topology evidence="1">Multi-pass membrane protein</topology>
    </subcellularLocation>
</comment>
<proteinExistence type="inferred from homology"/>
<protein>
    <submittedName>
        <fullName evidence="7 8">Uncharacterized protein</fullName>
    </submittedName>
</protein>
<dbReference type="Gramene" id="Pp3c3_830V3.1">
    <property type="protein sequence ID" value="Pp3c3_830V3.1"/>
    <property type="gene ID" value="Pp3c3_830"/>
</dbReference>
<dbReference type="GO" id="GO:0016020">
    <property type="term" value="C:membrane"/>
    <property type="evidence" value="ECO:0007669"/>
    <property type="project" value="UniProtKB-SubCell"/>
</dbReference>
<evidence type="ECO:0000256" key="4">
    <source>
        <dbReference type="ARBA" id="ARBA00023136"/>
    </source>
</evidence>
<dbReference type="Proteomes" id="UP000006727">
    <property type="component" value="Chromosome 3"/>
</dbReference>
<evidence type="ECO:0000313" key="8">
    <source>
        <dbReference type="EnsemblPlants" id="Pp3c3_830V3.1"/>
    </source>
</evidence>
<dbReference type="EMBL" id="ABEU02000003">
    <property type="protein sequence ID" value="PNR56835.1"/>
    <property type="molecule type" value="Genomic_DNA"/>
</dbReference>
<dbReference type="EnsemblPlants" id="Pp3c3_830V3.1">
    <property type="protein sequence ID" value="Pp3c3_830V3.1"/>
    <property type="gene ID" value="Pp3c3_830"/>
</dbReference>
<dbReference type="PANTHER" id="PTHR24089">
    <property type="entry name" value="SOLUTE CARRIER FAMILY 25"/>
    <property type="match status" value="1"/>
</dbReference>
<gene>
    <name evidence="7" type="ORF">PHYPA_003827</name>
</gene>
<reference evidence="8" key="3">
    <citation type="submission" date="2020-12" db="UniProtKB">
        <authorList>
            <consortium name="EnsemblPlants"/>
        </authorList>
    </citation>
    <scope>IDENTIFICATION</scope>
</reference>
<accession>A0A2K1KSS8</accession>
<keyword evidence="3" id="KW-0677">Repeat</keyword>